<dbReference type="PROSITE" id="PS51029">
    <property type="entry name" value="MADF"/>
    <property type="match status" value="1"/>
</dbReference>
<feature type="region of interest" description="Disordered" evidence="1">
    <location>
        <begin position="174"/>
        <end position="204"/>
    </location>
</feature>
<dbReference type="Proteomes" id="UP000515158">
    <property type="component" value="Unplaced"/>
</dbReference>
<reference evidence="4" key="1">
    <citation type="submission" date="2025-08" db="UniProtKB">
        <authorList>
            <consortium name="RefSeq"/>
        </authorList>
    </citation>
    <scope>IDENTIFICATION</scope>
    <source>
        <tissue evidence="4">Total insect</tissue>
    </source>
</reference>
<dbReference type="InterPro" id="IPR039353">
    <property type="entry name" value="TF_Adf1"/>
</dbReference>
<evidence type="ECO:0000259" key="2">
    <source>
        <dbReference type="PROSITE" id="PS51029"/>
    </source>
</evidence>
<dbReference type="PANTHER" id="PTHR12243">
    <property type="entry name" value="MADF DOMAIN TRANSCRIPTION FACTOR"/>
    <property type="match status" value="1"/>
</dbReference>
<accession>A0A6P8ZQX2</accession>
<proteinExistence type="predicted"/>
<gene>
    <name evidence="4" type="primary">LOC117648275</name>
</gene>
<dbReference type="SMART" id="SM00595">
    <property type="entry name" value="MADF"/>
    <property type="match status" value="1"/>
</dbReference>
<feature type="domain" description="MADF" evidence="2">
    <location>
        <begin position="17"/>
        <end position="115"/>
    </location>
</feature>
<name>A0A6P8ZQX2_THRPL</name>
<protein>
    <submittedName>
        <fullName evidence="4">Uncharacterized protein LOC117648275</fullName>
    </submittedName>
</protein>
<dbReference type="AlphaFoldDB" id="A0A6P8ZQX2"/>
<dbReference type="PANTHER" id="PTHR12243:SF67">
    <property type="entry name" value="COREPRESSOR OF PANGOLIN, ISOFORM A-RELATED"/>
    <property type="match status" value="1"/>
</dbReference>
<dbReference type="InterPro" id="IPR006578">
    <property type="entry name" value="MADF-dom"/>
</dbReference>
<dbReference type="FunCoup" id="A0A6P8ZQX2">
    <property type="interactions" value="9"/>
</dbReference>
<evidence type="ECO:0000313" key="4">
    <source>
        <dbReference type="RefSeq" id="XP_034246599.1"/>
    </source>
</evidence>
<sequence length="278" mass="30800">MPPKKDANLWPADKEHELIQLVESRPFLWDCTLEGYRRSDLKIQLWDEISLAMGATVYTVTILKDRWKNMKDTFSSNWNKVSSSNKRCSGNGTDDMYVPRWPLYSKLMFLKKTVVSGSTVSNISSTASSIAASSAAEVASTSSILEGIQVYYDEVLQKFVQVPPDATFELVTEVTSEPQDVSQPQTAQQNQSTPVSASAAASPSTGELFYKRGKRRASQMSEVLSLAKELVKPLPEPTPVVNDSAANLGAYIAGRLRDMSPDRRKACEKDLMSVLINY</sequence>
<dbReference type="OrthoDB" id="7555214at2759"/>
<feature type="compositionally biased region" description="Polar residues" evidence="1">
    <location>
        <begin position="174"/>
        <end position="195"/>
    </location>
</feature>
<dbReference type="RefSeq" id="XP_034246599.1">
    <property type="nucleotide sequence ID" value="XM_034390708.1"/>
</dbReference>
<dbReference type="KEGG" id="tpal:117648275"/>
<organism evidence="4">
    <name type="scientific">Thrips palmi</name>
    <name type="common">Melon thrips</name>
    <dbReference type="NCBI Taxonomy" id="161013"/>
    <lineage>
        <taxon>Eukaryota</taxon>
        <taxon>Metazoa</taxon>
        <taxon>Ecdysozoa</taxon>
        <taxon>Arthropoda</taxon>
        <taxon>Hexapoda</taxon>
        <taxon>Insecta</taxon>
        <taxon>Pterygota</taxon>
        <taxon>Neoptera</taxon>
        <taxon>Paraneoptera</taxon>
        <taxon>Thysanoptera</taxon>
        <taxon>Terebrantia</taxon>
        <taxon>Thripoidea</taxon>
        <taxon>Thripidae</taxon>
        <taxon>Thrips</taxon>
    </lineage>
</organism>
<dbReference type="GeneID" id="117648275"/>
<dbReference type="InParanoid" id="A0A6P8ZQX2"/>
<evidence type="ECO:0000256" key="1">
    <source>
        <dbReference type="SAM" id="MobiDB-lite"/>
    </source>
</evidence>
<dbReference type="Pfam" id="PF10545">
    <property type="entry name" value="MADF_DNA_bdg"/>
    <property type="match status" value="1"/>
</dbReference>
<keyword evidence="3" id="KW-1185">Reference proteome</keyword>
<evidence type="ECO:0000313" key="3">
    <source>
        <dbReference type="Proteomes" id="UP000515158"/>
    </source>
</evidence>